<feature type="transmembrane region" description="Helical" evidence="1">
    <location>
        <begin position="284"/>
        <end position="302"/>
    </location>
</feature>
<evidence type="ECO:0000313" key="3">
    <source>
        <dbReference type="Proteomes" id="UP000249248"/>
    </source>
</evidence>
<comment type="caution">
    <text evidence="2">The sequence shown here is derived from an EMBL/GenBank/DDBJ whole genome shotgun (WGS) entry which is preliminary data.</text>
</comment>
<name>A0A2W1NAG8_9FLAO</name>
<feature type="transmembrane region" description="Helical" evidence="1">
    <location>
        <begin position="7"/>
        <end position="24"/>
    </location>
</feature>
<gene>
    <name evidence="2" type="ORF">DNU06_13355</name>
</gene>
<keyword evidence="1" id="KW-1133">Transmembrane helix</keyword>
<sequence length="419" mass="48526">MNKTAKIWIIVGATLLIGLVVYIVNKSNSSFVTDSWHESYAPTDKGPYGTYVFKELLDTTGIFESFIQLDQDIENNLVDHEDLNDIYFFIGLENYMSEANFDYLIDFVENGNTAFISTPKMSAYMLDYLFLKLNETYQYSKDSIQQFYFTNPTINQKPFPFKFIKNNRAEIHSWVSFNPDNFIYLAGETKVLGQSSNQQPNFIKIPLEGGTIYLHSTPYLFSNIAFFRFNGIKYAENIIKHLPPGKIQWDIYNLDYHSKSEENEGGNKGSNNRSFFEFIFKHTALKWGFIILLITALLYAIFKGKRKQDIIPAISLKTNSSLRYLETVSSLYLQARKHNKLAEIQKKVFLAFIADKYFIKTNKINAEYVIKLAAKSGVAIENINAIFISFKTLSDKEMVTDEELIKLQQEIEYFYKTCK</sequence>
<dbReference type="EMBL" id="QKSB01000009">
    <property type="protein sequence ID" value="PZE16295.1"/>
    <property type="molecule type" value="Genomic_DNA"/>
</dbReference>
<dbReference type="RefSeq" id="WP_111063993.1">
    <property type="nucleotide sequence ID" value="NZ_JBHUCU010000006.1"/>
</dbReference>
<proteinExistence type="predicted"/>
<keyword evidence="3" id="KW-1185">Reference proteome</keyword>
<reference evidence="2 3" key="1">
    <citation type="submission" date="2018-06" db="EMBL/GenBank/DDBJ databases">
        <title>The draft genome sequence of Crocinitomix sp. SM1701.</title>
        <authorList>
            <person name="Zhang X."/>
        </authorList>
    </citation>
    <scope>NUCLEOTIDE SEQUENCE [LARGE SCALE GENOMIC DNA]</scope>
    <source>
        <strain evidence="2 3">SM1701</strain>
    </source>
</reference>
<organism evidence="2 3">
    <name type="scientific">Putridiphycobacter roseus</name>
    <dbReference type="NCBI Taxonomy" id="2219161"/>
    <lineage>
        <taxon>Bacteria</taxon>
        <taxon>Pseudomonadati</taxon>
        <taxon>Bacteroidota</taxon>
        <taxon>Flavobacteriia</taxon>
        <taxon>Flavobacteriales</taxon>
        <taxon>Crocinitomicaceae</taxon>
        <taxon>Putridiphycobacter</taxon>
    </lineage>
</organism>
<dbReference type="Proteomes" id="UP000249248">
    <property type="component" value="Unassembled WGS sequence"/>
</dbReference>
<keyword evidence="1" id="KW-0472">Membrane</keyword>
<evidence type="ECO:0008006" key="4">
    <source>
        <dbReference type="Google" id="ProtNLM"/>
    </source>
</evidence>
<evidence type="ECO:0000313" key="2">
    <source>
        <dbReference type="EMBL" id="PZE16295.1"/>
    </source>
</evidence>
<evidence type="ECO:0000256" key="1">
    <source>
        <dbReference type="SAM" id="Phobius"/>
    </source>
</evidence>
<dbReference type="AlphaFoldDB" id="A0A2W1NAG8"/>
<protein>
    <recommendedName>
        <fullName evidence="4">DUF4350 domain-containing protein</fullName>
    </recommendedName>
</protein>
<keyword evidence="1" id="KW-0812">Transmembrane</keyword>
<dbReference type="OrthoDB" id="1111222at2"/>
<accession>A0A2W1NAG8</accession>